<dbReference type="PANTHER" id="PTHR43283:SF7">
    <property type="entry name" value="BETA-LACTAMASE-RELATED DOMAIN-CONTAINING PROTEIN"/>
    <property type="match status" value="1"/>
</dbReference>
<sequence>MTIKCAVKSLLTIAVLSSYSGLASASNKENTHQAPVVAKADIQIGYTETPFLEKAFIDTSPENRQDGISVGNLGNSGADKQQVIQFAKELADYKHGHYDSLLISHKGKLVFESYYAKGRVNLPHYQASVTKTYTGLALGRAIQLGYLSMDDLDKPITSFLTKLNLEGAIKKGADKVTLRHALTMTSGIRTNDEQRAQINKLPNQLMGQKEIQTILNYSTPVTKDSQTFKYGYGPLLVMHVLEAVVPGSAKDFIKKELLDKMGISNYRWRTNGASGLPEAGWRTNMTSRDMVKWGMLAMNKGKWQGEQLIPEKFITDGTSRLVITGDDEVHWGGKDVSKQGYGYLWWGVDLKVGDKKYLGVSAQGGNGQIIMIIDELDLLIVHTANDNSIAFKQVIAEKILPAFI</sequence>
<dbReference type="EMBL" id="AUXZ01000130">
    <property type="protein sequence ID" value="KZN45425.1"/>
    <property type="molecule type" value="Genomic_DNA"/>
</dbReference>
<feature type="chain" id="PRO_5007883666" description="Beta-lactamase-related domain-containing protein" evidence="1">
    <location>
        <begin position="26"/>
        <end position="404"/>
    </location>
</feature>
<accession>A0A167AIG5</accession>
<gene>
    <name evidence="3" type="ORF">N476_05245</name>
</gene>
<proteinExistence type="predicted"/>
<reference evidence="3 4" key="1">
    <citation type="submission" date="2013-07" db="EMBL/GenBank/DDBJ databases">
        <title>Comparative Genomic and Metabolomic Analysis of Twelve Strains of Pseudoalteromonas luteoviolacea.</title>
        <authorList>
            <person name="Vynne N.G."/>
            <person name="Mansson M."/>
            <person name="Gram L."/>
        </authorList>
    </citation>
    <scope>NUCLEOTIDE SEQUENCE [LARGE SCALE GENOMIC DNA]</scope>
    <source>
        <strain evidence="3 4">H33</strain>
    </source>
</reference>
<evidence type="ECO:0000259" key="2">
    <source>
        <dbReference type="Pfam" id="PF00144"/>
    </source>
</evidence>
<dbReference type="OrthoDB" id="9814204at2"/>
<dbReference type="Pfam" id="PF00144">
    <property type="entry name" value="Beta-lactamase"/>
    <property type="match status" value="1"/>
</dbReference>
<dbReference type="PATRIC" id="fig|1365251.3.peg.5019"/>
<dbReference type="PANTHER" id="PTHR43283">
    <property type="entry name" value="BETA-LACTAMASE-RELATED"/>
    <property type="match status" value="1"/>
</dbReference>
<protein>
    <recommendedName>
        <fullName evidence="2">Beta-lactamase-related domain-containing protein</fullName>
    </recommendedName>
</protein>
<keyword evidence="1" id="KW-0732">Signal</keyword>
<evidence type="ECO:0000313" key="3">
    <source>
        <dbReference type="EMBL" id="KZN45425.1"/>
    </source>
</evidence>
<dbReference type="SUPFAM" id="SSF56601">
    <property type="entry name" value="beta-lactamase/transpeptidase-like"/>
    <property type="match status" value="1"/>
</dbReference>
<feature type="domain" description="Beta-lactamase-related" evidence="2">
    <location>
        <begin position="100"/>
        <end position="388"/>
    </location>
</feature>
<dbReference type="Gene3D" id="3.40.710.10">
    <property type="entry name" value="DD-peptidase/beta-lactamase superfamily"/>
    <property type="match status" value="1"/>
</dbReference>
<name>A0A167AIG5_9GAMM</name>
<dbReference type="InterPro" id="IPR001466">
    <property type="entry name" value="Beta-lactam-related"/>
</dbReference>
<dbReference type="Proteomes" id="UP000076503">
    <property type="component" value="Unassembled WGS sequence"/>
</dbReference>
<dbReference type="InterPro" id="IPR012338">
    <property type="entry name" value="Beta-lactam/transpept-like"/>
</dbReference>
<organism evidence="3 4">
    <name type="scientific">Pseudoalteromonas luteoviolacea H33</name>
    <dbReference type="NCBI Taxonomy" id="1365251"/>
    <lineage>
        <taxon>Bacteria</taxon>
        <taxon>Pseudomonadati</taxon>
        <taxon>Pseudomonadota</taxon>
        <taxon>Gammaproteobacteria</taxon>
        <taxon>Alteromonadales</taxon>
        <taxon>Pseudoalteromonadaceae</taxon>
        <taxon>Pseudoalteromonas</taxon>
    </lineage>
</organism>
<comment type="caution">
    <text evidence="3">The sequence shown here is derived from an EMBL/GenBank/DDBJ whole genome shotgun (WGS) entry which is preliminary data.</text>
</comment>
<dbReference type="InterPro" id="IPR050789">
    <property type="entry name" value="Diverse_Enzym_Activities"/>
</dbReference>
<dbReference type="RefSeq" id="WP_063364127.1">
    <property type="nucleotide sequence ID" value="NZ_AUXZ01000130.1"/>
</dbReference>
<evidence type="ECO:0000256" key="1">
    <source>
        <dbReference type="SAM" id="SignalP"/>
    </source>
</evidence>
<feature type="signal peptide" evidence="1">
    <location>
        <begin position="1"/>
        <end position="25"/>
    </location>
</feature>
<dbReference type="AlphaFoldDB" id="A0A167AIG5"/>
<evidence type="ECO:0000313" key="4">
    <source>
        <dbReference type="Proteomes" id="UP000076503"/>
    </source>
</evidence>